<evidence type="ECO:0000313" key="4">
    <source>
        <dbReference type="EMBL" id="WZL75486.1"/>
    </source>
</evidence>
<dbReference type="CDD" id="cd00408">
    <property type="entry name" value="DHDPS-like"/>
    <property type="match status" value="1"/>
</dbReference>
<protein>
    <submittedName>
        <fullName evidence="4">Dihydrodipicolinate synthase family protein</fullName>
        <ecNumber evidence="4">4.1.3.3</ecNumber>
        <ecNumber evidence="4">4.2.1.41</ecNumber>
        <ecNumber evidence="4">4.3.3.7</ecNumber>
    </submittedName>
</protein>
<evidence type="ECO:0000256" key="3">
    <source>
        <dbReference type="PIRNR" id="PIRNR001365"/>
    </source>
</evidence>
<dbReference type="EC" id="4.1.3.3" evidence="4"/>
<dbReference type="PRINTS" id="PR00146">
    <property type="entry name" value="DHPICSNTHASE"/>
</dbReference>
<dbReference type="RefSeq" id="WP_369017633.1">
    <property type="nucleotide sequence ID" value="NZ_CP121689.1"/>
</dbReference>
<dbReference type="InterPro" id="IPR002220">
    <property type="entry name" value="DapA-like"/>
</dbReference>
<sequence>MQSFDELRENIKGVVVVMTTPFKDNYEVDEEGVRKLTRFLIESGIKKGTGVLVPTGSTGECPMLSDEERARIFKIVKEEAGDAVPVLGGCNHTDTRTVIKLVKYAEEAGLDGVMISPPYYWKPNEEIILTHYKAIARESKMGIMVYNNWFASQWDIPVETLAKLVDEVPNIVALKENTPYIEKFWKVVNAIGDKISVINGSGEPHEPYTALMGARGFVTGEACIIPQTCVAIYQAEIQKDYEKVKDILLKAKPLLDFFFAGEHGASYLIRIKAAMNLVGLPGGIPRLPLLPASEEIKQQAKKLLDEYPLPEPWNKK</sequence>
<proteinExistence type="inferred from homology"/>
<dbReference type="PANTHER" id="PTHR12128">
    <property type="entry name" value="DIHYDRODIPICOLINATE SYNTHASE"/>
    <property type="match status" value="1"/>
</dbReference>
<dbReference type="InterPro" id="IPR013785">
    <property type="entry name" value="Aldolase_TIM"/>
</dbReference>
<reference evidence="4 5" key="1">
    <citation type="submission" date="2023-03" db="EMBL/GenBank/DDBJ databases">
        <title>Novel Species.</title>
        <authorList>
            <person name="Ma S."/>
        </authorList>
    </citation>
    <scope>NUCLEOTIDE SEQUENCE [LARGE SCALE GENOMIC DNA]</scope>
    <source>
        <strain evidence="4 5">B11</strain>
    </source>
</reference>
<evidence type="ECO:0000256" key="2">
    <source>
        <dbReference type="ARBA" id="ARBA00023239"/>
    </source>
</evidence>
<dbReference type="Pfam" id="PF00701">
    <property type="entry name" value="DHDPS"/>
    <property type="match status" value="1"/>
</dbReference>
<evidence type="ECO:0000313" key="5">
    <source>
        <dbReference type="Proteomes" id="UP001461341"/>
    </source>
</evidence>
<keyword evidence="5" id="KW-1185">Reference proteome</keyword>
<dbReference type="EC" id="4.3.3.7" evidence="4"/>
<dbReference type="GO" id="GO:0008747">
    <property type="term" value="F:N-acetylneuraminate lyase activity"/>
    <property type="evidence" value="ECO:0007669"/>
    <property type="project" value="UniProtKB-EC"/>
</dbReference>
<accession>A0ABZ2YBE0</accession>
<gene>
    <name evidence="4" type="ORF">QBE54_07775</name>
</gene>
<dbReference type="PIRSF" id="PIRSF001365">
    <property type="entry name" value="DHDPS"/>
    <property type="match status" value="1"/>
</dbReference>
<dbReference type="PANTHER" id="PTHR12128:SF66">
    <property type="entry name" value="4-HYDROXY-2-OXOGLUTARATE ALDOLASE, MITOCHONDRIAL"/>
    <property type="match status" value="1"/>
</dbReference>
<dbReference type="GO" id="GO:0047448">
    <property type="term" value="F:5-dehydro-4-deoxyglucarate dehydratase activity"/>
    <property type="evidence" value="ECO:0007669"/>
    <property type="project" value="UniProtKB-EC"/>
</dbReference>
<dbReference type="Gene3D" id="3.20.20.70">
    <property type="entry name" value="Aldolase class I"/>
    <property type="match status" value="1"/>
</dbReference>
<dbReference type="EMBL" id="CP121689">
    <property type="protein sequence ID" value="WZL75486.1"/>
    <property type="molecule type" value="Genomic_DNA"/>
</dbReference>
<name>A0ABZ2YBE0_9BACT</name>
<keyword evidence="2 3" id="KW-0456">Lyase</keyword>
<dbReference type="Proteomes" id="UP001461341">
    <property type="component" value="Chromosome"/>
</dbReference>
<evidence type="ECO:0000256" key="1">
    <source>
        <dbReference type="ARBA" id="ARBA00007592"/>
    </source>
</evidence>
<dbReference type="EC" id="4.2.1.41" evidence="4"/>
<dbReference type="SUPFAM" id="SSF51569">
    <property type="entry name" value="Aldolase"/>
    <property type="match status" value="1"/>
</dbReference>
<organism evidence="4 5">
    <name type="scientific">Thermatribacter velox</name>
    <dbReference type="NCBI Taxonomy" id="3039681"/>
    <lineage>
        <taxon>Bacteria</taxon>
        <taxon>Pseudomonadati</taxon>
        <taxon>Atribacterota</taxon>
        <taxon>Atribacteria</taxon>
        <taxon>Atribacterales</taxon>
        <taxon>Thermatribacteraceae</taxon>
        <taxon>Thermatribacter</taxon>
    </lineage>
</organism>
<dbReference type="SMART" id="SM01130">
    <property type="entry name" value="DHDPS"/>
    <property type="match status" value="1"/>
</dbReference>
<comment type="similarity">
    <text evidence="1 3">Belongs to the DapA family.</text>
</comment>
<dbReference type="GO" id="GO:0008840">
    <property type="term" value="F:4-hydroxy-tetrahydrodipicolinate synthase activity"/>
    <property type="evidence" value="ECO:0007669"/>
    <property type="project" value="UniProtKB-EC"/>
</dbReference>